<dbReference type="EMBL" id="JBFNQN010000002">
    <property type="protein sequence ID" value="MEW9263859.1"/>
    <property type="molecule type" value="Genomic_DNA"/>
</dbReference>
<dbReference type="InterPro" id="IPR036513">
    <property type="entry name" value="STAS_dom_sf"/>
</dbReference>
<name>A0ABV3P2K1_9ACTN</name>
<sequence>MELHSSTRGNERTVVVEGVVGPAEVPELLAELLAAVQDGGGHDVLLDVRGVSSFADEALTALTAGRSRAKSLRHRIVVVDDREGETAKSLRRSGQVFRFPVHPDAGSASAALEADRVSLAATNPLQAADGPAATTVRALRGAGPR</sequence>
<gene>
    <name evidence="2" type="ORF">AB1207_03790</name>
</gene>
<evidence type="ECO:0000259" key="1">
    <source>
        <dbReference type="Pfam" id="PF13466"/>
    </source>
</evidence>
<evidence type="ECO:0000313" key="3">
    <source>
        <dbReference type="Proteomes" id="UP001555826"/>
    </source>
</evidence>
<keyword evidence="3" id="KW-1185">Reference proteome</keyword>
<reference evidence="2 3" key="1">
    <citation type="submission" date="2024-07" db="EMBL/GenBank/DDBJ databases">
        <authorList>
            <person name="Thanompreechachai J."/>
            <person name="Duangmal K."/>
        </authorList>
    </citation>
    <scope>NUCLEOTIDE SEQUENCE [LARGE SCALE GENOMIC DNA]</scope>
    <source>
        <strain evidence="2 3">KCTC 19886</strain>
    </source>
</reference>
<dbReference type="Gene3D" id="3.30.750.24">
    <property type="entry name" value="STAS domain"/>
    <property type="match status" value="1"/>
</dbReference>
<evidence type="ECO:0000313" key="2">
    <source>
        <dbReference type="EMBL" id="MEW9263859.1"/>
    </source>
</evidence>
<protein>
    <submittedName>
        <fullName evidence="2">STAS domain-containing protein</fullName>
    </submittedName>
</protein>
<dbReference type="RefSeq" id="WP_367636448.1">
    <property type="nucleotide sequence ID" value="NZ_JBFNQN010000002.1"/>
</dbReference>
<feature type="domain" description="MlaB-like STAS" evidence="1">
    <location>
        <begin position="14"/>
        <end position="81"/>
    </location>
</feature>
<organism evidence="2 3">
    <name type="scientific">Kineococcus endophyticus</name>
    <dbReference type="NCBI Taxonomy" id="1181883"/>
    <lineage>
        <taxon>Bacteria</taxon>
        <taxon>Bacillati</taxon>
        <taxon>Actinomycetota</taxon>
        <taxon>Actinomycetes</taxon>
        <taxon>Kineosporiales</taxon>
        <taxon>Kineosporiaceae</taxon>
        <taxon>Kineococcus</taxon>
    </lineage>
</organism>
<dbReference type="SUPFAM" id="SSF52091">
    <property type="entry name" value="SpoIIaa-like"/>
    <property type="match status" value="1"/>
</dbReference>
<dbReference type="Proteomes" id="UP001555826">
    <property type="component" value="Unassembled WGS sequence"/>
</dbReference>
<accession>A0ABV3P2K1</accession>
<comment type="caution">
    <text evidence="2">The sequence shown here is derived from an EMBL/GenBank/DDBJ whole genome shotgun (WGS) entry which is preliminary data.</text>
</comment>
<dbReference type="Pfam" id="PF13466">
    <property type="entry name" value="STAS_2"/>
    <property type="match status" value="1"/>
</dbReference>
<proteinExistence type="predicted"/>
<dbReference type="InterPro" id="IPR058548">
    <property type="entry name" value="MlaB-like_STAS"/>
</dbReference>